<organism evidence="1 2">
    <name type="scientific">Bacillus pacificus</name>
    <dbReference type="NCBI Taxonomy" id="2026187"/>
    <lineage>
        <taxon>Bacteria</taxon>
        <taxon>Bacillati</taxon>
        <taxon>Bacillota</taxon>
        <taxon>Bacilli</taxon>
        <taxon>Bacillales</taxon>
        <taxon>Bacillaceae</taxon>
        <taxon>Bacillus</taxon>
        <taxon>Bacillus cereus group</taxon>
    </lineage>
</organism>
<evidence type="ECO:0008006" key="3">
    <source>
        <dbReference type="Google" id="ProtNLM"/>
    </source>
</evidence>
<dbReference type="AlphaFoldDB" id="A0AAW6Z205"/>
<evidence type="ECO:0000313" key="2">
    <source>
        <dbReference type="Proteomes" id="UP001174229"/>
    </source>
</evidence>
<dbReference type="Proteomes" id="UP001174229">
    <property type="component" value="Unassembled WGS sequence"/>
</dbReference>
<sequence length="425" mass="48923">MDKNISLLELMQNGQLVKTGAKPKLPIQIPNVNDGMLDVYRIPLKYLYYNAENGRIASAISRQDIQLEPARDDENPEYNQLIAKMIVEDNAAKLKQTKKSIRESGQKVFGYVLADGRVIDGNRRYTALRQLAEETGETYLFEAVILPFTYASKTERAEIKRLELAIQMGTEERQAYDPVDLAVDIYQTVVVDKLMTENDYAKEANIKQKEIKNRTTTVMLMREFLEFINAKKNAYHIIKDTKLYNPLYELAKKLNTQFPKKGPAYEQSKITSFALLTKMLATGGDTVREVRDYFKDVLTTTANEDFNDAIEDSIDNLRDTFEENPVTSATEFRRVIEIASPEIREINGEYVRIRNRQNRGKNIDSFIGDVKETLNSLKDMQKGEGLTGNLNFNNFSKDQINEIREYLIQINLISRELIEIYDNEI</sequence>
<comment type="caution">
    <text evidence="1">The sequence shown here is derived from an EMBL/GenBank/DDBJ whole genome shotgun (WGS) entry which is preliminary data.</text>
</comment>
<accession>A0AAW6Z205</accession>
<name>A0AAW6Z205_9BACI</name>
<proteinExistence type="predicted"/>
<evidence type="ECO:0000313" key="1">
    <source>
        <dbReference type="EMBL" id="MDK7394207.1"/>
    </source>
</evidence>
<dbReference type="EMBL" id="JAPNPE010000013">
    <property type="protein sequence ID" value="MDK7394207.1"/>
    <property type="molecule type" value="Genomic_DNA"/>
</dbReference>
<reference evidence="1" key="1">
    <citation type="submission" date="2022-11" db="EMBL/GenBank/DDBJ databases">
        <title>WGS-based characterization of Bacillus cereus isolated from food &amp; feed additives.</title>
        <authorList>
            <person name="Bogaerts B."/>
            <person name="Fraiture M.-A."/>
            <person name="Roosens N.H.C."/>
            <person name="De Keersmaecker S.C.J."/>
            <person name="Vanneste K."/>
        </authorList>
    </citation>
    <scope>NUCLEOTIDE SEQUENCE</scope>
    <source>
        <strain evidence="1">74.2</strain>
    </source>
</reference>
<dbReference type="RefSeq" id="WP_000360024.1">
    <property type="nucleotide sequence ID" value="NZ_CP099450.1"/>
</dbReference>
<gene>
    <name evidence="1" type="ORF">OWO78_22880</name>
</gene>
<protein>
    <recommendedName>
        <fullName evidence="3">ParB/Sulfiredoxin domain-containing protein</fullName>
    </recommendedName>
</protein>